<dbReference type="Pfam" id="PF02678">
    <property type="entry name" value="Pirin"/>
    <property type="match status" value="1"/>
</dbReference>
<accession>A0A1Y5FEY0</accession>
<dbReference type="CDD" id="cd02909">
    <property type="entry name" value="cupin_pirin_N"/>
    <property type="match status" value="1"/>
</dbReference>
<dbReference type="InterPro" id="IPR014710">
    <property type="entry name" value="RmlC-like_jellyroll"/>
</dbReference>
<dbReference type="InterPro" id="IPR012093">
    <property type="entry name" value="Pirin"/>
</dbReference>
<dbReference type="InterPro" id="IPR008778">
    <property type="entry name" value="Pirin_C_dom"/>
</dbReference>
<dbReference type="PANTHER" id="PTHR43594">
    <property type="entry name" value="QUERCETIN 2,3-DIOXYGENASE"/>
    <property type="match status" value="1"/>
</dbReference>
<keyword evidence="2" id="KW-0479">Metal-binding</keyword>
<comment type="similarity">
    <text evidence="1 3">Belongs to the pirin family.</text>
</comment>
<feature type="domain" description="Pirin N-terminal" evidence="4">
    <location>
        <begin position="33"/>
        <end position="130"/>
    </location>
</feature>
<dbReference type="PIRSF" id="PIRSF006232">
    <property type="entry name" value="Pirin"/>
    <property type="match status" value="1"/>
</dbReference>
<feature type="domain" description="Pirin C-terminal" evidence="5">
    <location>
        <begin position="185"/>
        <end position="284"/>
    </location>
</feature>
<dbReference type="InterPro" id="IPR003829">
    <property type="entry name" value="Pirin_N_dom"/>
</dbReference>
<evidence type="ECO:0000313" key="7">
    <source>
        <dbReference type="Proteomes" id="UP000196531"/>
    </source>
</evidence>
<evidence type="ECO:0000256" key="3">
    <source>
        <dbReference type="RuleBase" id="RU003457"/>
    </source>
</evidence>
<feature type="binding site" evidence="2">
    <location>
        <position position="64"/>
    </location>
    <ligand>
        <name>Fe cation</name>
        <dbReference type="ChEBI" id="CHEBI:24875"/>
    </ligand>
</feature>
<evidence type="ECO:0000259" key="4">
    <source>
        <dbReference type="Pfam" id="PF02678"/>
    </source>
</evidence>
<protein>
    <submittedName>
        <fullName evidence="6">Quercetin 2,3-dioxygenase</fullName>
    </submittedName>
</protein>
<feature type="binding site" evidence="2">
    <location>
        <position position="110"/>
    </location>
    <ligand>
        <name>Fe cation</name>
        <dbReference type="ChEBI" id="CHEBI:24875"/>
    </ligand>
</feature>
<feature type="binding site" evidence="2">
    <location>
        <position position="66"/>
    </location>
    <ligand>
        <name>Fe cation</name>
        <dbReference type="ChEBI" id="CHEBI:24875"/>
    </ligand>
</feature>
<feature type="binding site" evidence="2">
    <location>
        <position position="108"/>
    </location>
    <ligand>
        <name>Fe cation</name>
        <dbReference type="ChEBI" id="CHEBI:24875"/>
    </ligand>
</feature>
<dbReference type="EMBL" id="MAAO01000005">
    <property type="protein sequence ID" value="OUR97792.1"/>
    <property type="molecule type" value="Genomic_DNA"/>
</dbReference>
<proteinExistence type="inferred from homology"/>
<gene>
    <name evidence="6" type="ORF">A9Q84_06220</name>
</gene>
<keyword evidence="6" id="KW-0560">Oxidoreductase</keyword>
<dbReference type="GO" id="GO:0046872">
    <property type="term" value="F:metal ion binding"/>
    <property type="evidence" value="ECO:0007669"/>
    <property type="project" value="UniProtKB-KW"/>
</dbReference>
<dbReference type="InterPro" id="IPR011051">
    <property type="entry name" value="RmlC_Cupin_sf"/>
</dbReference>
<evidence type="ECO:0000256" key="1">
    <source>
        <dbReference type="ARBA" id="ARBA00008416"/>
    </source>
</evidence>
<keyword evidence="2" id="KW-0408">Iron</keyword>
<organism evidence="6 7">
    <name type="scientific">Halobacteriovorax marinus</name>
    <dbReference type="NCBI Taxonomy" id="97084"/>
    <lineage>
        <taxon>Bacteria</taxon>
        <taxon>Pseudomonadati</taxon>
        <taxon>Bdellovibrionota</taxon>
        <taxon>Bacteriovoracia</taxon>
        <taxon>Bacteriovoracales</taxon>
        <taxon>Halobacteriovoraceae</taxon>
        <taxon>Halobacteriovorax</taxon>
    </lineage>
</organism>
<dbReference type="InterPro" id="IPR053186">
    <property type="entry name" value="QDO-related"/>
</dbReference>
<dbReference type="AlphaFoldDB" id="A0A1Y5FEY0"/>
<dbReference type="Proteomes" id="UP000196531">
    <property type="component" value="Unassembled WGS sequence"/>
</dbReference>
<evidence type="ECO:0000256" key="2">
    <source>
        <dbReference type="PIRSR" id="PIRSR006232-1"/>
    </source>
</evidence>
<name>A0A1Y5FEY0_9BACT</name>
<evidence type="ECO:0000259" key="5">
    <source>
        <dbReference type="Pfam" id="PF05726"/>
    </source>
</evidence>
<dbReference type="CDD" id="cd02247">
    <property type="entry name" value="cupin_pirin_C"/>
    <property type="match status" value="1"/>
</dbReference>
<comment type="caution">
    <text evidence="6">The sequence shown here is derived from an EMBL/GenBank/DDBJ whole genome shotgun (WGS) entry which is preliminary data.</text>
</comment>
<dbReference type="PANTHER" id="PTHR43594:SF1">
    <property type="entry name" value="QUERCETIN 2,3-DIOXYGENASE PA2418-RELATED"/>
    <property type="match status" value="1"/>
</dbReference>
<dbReference type="SUPFAM" id="SSF51182">
    <property type="entry name" value="RmlC-like cupins"/>
    <property type="match status" value="1"/>
</dbReference>
<keyword evidence="6" id="KW-0223">Dioxygenase</keyword>
<evidence type="ECO:0000313" key="6">
    <source>
        <dbReference type="EMBL" id="OUR97792.1"/>
    </source>
</evidence>
<sequence>MSRKEVIEILKKEEQHWVGDGFLVSSMFSPNHRLSEYLSPFLLLDYASPKEFSKTNLRRGVGVHPHRGFETVTLAYKGEVEHRDSSGGGGIIKEGDVQWMTAGSGLVHEEFHSKEFSNQGGDFEMVQLWVNLPKQFKMTEPRYQGVKETQFERIELSDGVDMKIIAGSYKTHQGSFKTYSPINIYDLCLKNASCAEIQLPKMTNSLILVRRGSIKVGQKEIKAGELAIFERDGDLIALEAMQSSELLMLNGEPINEPIFSYGPFVMNSKQEILQAIDDYNSGNMGKFPSSLP</sequence>
<dbReference type="Gene3D" id="2.60.120.10">
    <property type="entry name" value="Jelly Rolls"/>
    <property type="match status" value="2"/>
</dbReference>
<reference evidence="7" key="1">
    <citation type="journal article" date="2017" name="Proc. Natl. Acad. Sci. U.S.A.">
        <title>Simulation of Deepwater Horizon oil plume reveals substrate specialization within a complex community of hydrocarbon-degraders.</title>
        <authorList>
            <person name="Hu P."/>
            <person name="Dubinsky E.A."/>
            <person name="Probst A.J."/>
            <person name="Wang J."/>
            <person name="Sieber C.M.K."/>
            <person name="Tom L.M."/>
            <person name="Gardinali P."/>
            <person name="Banfield J.F."/>
            <person name="Atlas R.M."/>
            <person name="Andersen G.L."/>
        </authorList>
    </citation>
    <scope>NUCLEOTIDE SEQUENCE [LARGE SCALE GENOMIC DNA]</scope>
</reference>
<comment type="cofactor">
    <cofactor evidence="2">
        <name>Fe cation</name>
        <dbReference type="ChEBI" id="CHEBI:24875"/>
    </cofactor>
    <text evidence="2">Binds 1 Fe cation per subunit.</text>
</comment>
<dbReference type="GO" id="GO:0051213">
    <property type="term" value="F:dioxygenase activity"/>
    <property type="evidence" value="ECO:0007669"/>
    <property type="project" value="UniProtKB-KW"/>
</dbReference>
<dbReference type="Pfam" id="PF05726">
    <property type="entry name" value="Pirin_C"/>
    <property type="match status" value="1"/>
</dbReference>